<gene>
    <name evidence="1" type="ORF">A3844_20840</name>
</gene>
<keyword evidence="2" id="KW-1185">Reference proteome</keyword>
<sequence>MIEGIPAEEQCLHGSREPIFGMGIYRKLIELADLDFQYLRAAHMLYEHKVLMTKRIRYLSDLGYINGMLFEDPFKEIELKANVIRNRNYILKNMINQGENFNKLRLISMIDDLSQTEMEHLEKFFRAIK</sequence>
<accession>A0ABX3EN21</accession>
<protein>
    <submittedName>
        <fullName evidence="1">Uncharacterized protein</fullName>
    </submittedName>
</protein>
<comment type="caution">
    <text evidence="1">The sequence shown here is derived from an EMBL/GenBank/DDBJ whole genome shotgun (WGS) entry which is preliminary data.</text>
</comment>
<name>A0ABX3EN21_9BACL</name>
<dbReference type="Proteomes" id="UP000186058">
    <property type="component" value="Unassembled WGS sequence"/>
</dbReference>
<dbReference type="RefSeq" id="WP_074108401.1">
    <property type="nucleotide sequence ID" value="NZ_LVWI01000056.1"/>
</dbReference>
<organism evidence="1 2">
    <name type="scientific">Paenibacillus helianthi</name>
    <dbReference type="NCBI Taxonomy" id="1349432"/>
    <lineage>
        <taxon>Bacteria</taxon>
        <taxon>Bacillati</taxon>
        <taxon>Bacillota</taxon>
        <taxon>Bacilli</taxon>
        <taxon>Bacillales</taxon>
        <taxon>Paenibacillaceae</taxon>
        <taxon>Paenibacillus</taxon>
    </lineage>
</organism>
<evidence type="ECO:0000313" key="2">
    <source>
        <dbReference type="Proteomes" id="UP000186058"/>
    </source>
</evidence>
<dbReference type="EMBL" id="LVWI01000056">
    <property type="protein sequence ID" value="OKP84017.1"/>
    <property type="molecule type" value="Genomic_DNA"/>
</dbReference>
<proteinExistence type="predicted"/>
<reference evidence="1 2" key="1">
    <citation type="submission" date="2016-03" db="EMBL/GenBank/DDBJ databases">
        <authorList>
            <person name="Sant'Anna F.H."/>
            <person name="Ambrosini A."/>
            <person name="Souza R."/>
            <person name="Bach E."/>
            <person name="Fernandes G."/>
            <person name="Balsanelli E."/>
            <person name="Baura V.A."/>
            <person name="Souza E.M."/>
            <person name="Passaglia L."/>
        </authorList>
    </citation>
    <scope>NUCLEOTIDE SEQUENCE [LARGE SCALE GENOMIC DNA]</scope>
    <source>
        <strain evidence="1 2">P26E</strain>
    </source>
</reference>
<evidence type="ECO:0000313" key="1">
    <source>
        <dbReference type="EMBL" id="OKP84017.1"/>
    </source>
</evidence>